<protein>
    <submittedName>
        <fullName evidence="1">Uncharacterized protein</fullName>
    </submittedName>
</protein>
<accession>A0ABY5QUF5</accession>
<evidence type="ECO:0000313" key="2">
    <source>
        <dbReference type="Proteomes" id="UP001058098"/>
    </source>
</evidence>
<dbReference type="RefSeq" id="WP_258119097.1">
    <property type="nucleotide sequence ID" value="NZ_CP062229.1"/>
</dbReference>
<keyword evidence="2" id="KW-1185">Reference proteome</keyword>
<dbReference type="Proteomes" id="UP001058098">
    <property type="component" value="Chromosome"/>
</dbReference>
<name>A0ABY5QUF5_9HYPH</name>
<proteinExistence type="predicted"/>
<evidence type="ECO:0000313" key="1">
    <source>
        <dbReference type="EMBL" id="UVC14708.1"/>
    </source>
</evidence>
<reference evidence="1" key="1">
    <citation type="submission" date="2020-09" db="EMBL/GenBank/DDBJ databases">
        <title>Rhizobia associated with sainfoin plants.</title>
        <authorList>
            <person name="Asharfi S."/>
            <person name="Kuzmanovic N."/>
            <person name="Bunk B."/>
            <person name="Sproeer C."/>
            <person name="Becker M."/>
            <person name="Thuenen T."/>
        </authorList>
    </citation>
    <scope>NUCLEOTIDE SEQUENCE</scope>
    <source>
        <strain evidence="1">OM4</strain>
    </source>
</reference>
<dbReference type="EMBL" id="CP062229">
    <property type="protein sequence ID" value="UVC14708.1"/>
    <property type="molecule type" value="Genomic_DNA"/>
</dbReference>
<sequence length="237" mass="24306">MLRQLEYRIQLKDATTLEAIITAGGKAFVAVNGDALKATLKDVDGAALANPVSLTRGFINFFTAETVLLVDLYIQAPGGQFIVVKNVKPSGPNEILVGTGRNQCMVIPWAAADLTAATETSTGFTVPSGLMLPTPFVHVTAVDATEDLDVGTLSTDSGDADGYIDSVSVAALGIVKASLLASADTMGALFSVLDSANAGDDAPEGDNTMVGKAITVTTSAGSDTGKGFIYLPYLLAA</sequence>
<gene>
    <name evidence="1" type="ORF">IHQ72_29515</name>
</gene>
<organism evidence="1 2">
    <name type="scientific">Mesorhizobium onobrychidis</name>
    <dbReference type="NCBI Taxonomy" id="2775404"/>
    <lineage>
        <taxon>Bacteria</taxon>
        <taxon>Pseudomonadati</taxon>
        <taxon>Pseudomonadota</taxon>
        <taxon>Alphaproteobacteria</taxon>
        <taxon>Hyphomicrobiales</taxon>
        <taxon>Phyllobacteriaceae</taxon>
        <taxon>Mesorhizobium</taxon>
    </lineage>
</organism>